<organism evidence="2 4">
    <name type="scientific">Enterococcus malodoratus ATCC 43197</name>
    <dbReference type="NCBI Taxonomy" id="1158601"/>
    <lineage>
        <taxon>Bacteria</taxon>
        <taxon>Bacillati</taxon>
        <taxon>Bacillota</taxon>
        <taxon>Bacilli</taxon>
        <taxon>Lactobacillales</taxon>
        <taxon>Enterococcaceae</taxon>
        <taxon>Enterococcus</taxon>
    </lineage>
</organism>
<gene>
    <name evidence="3" type="ORF">I585_02319</name>
    <name evidence="2" type="ORF">UAI_03137</name>
</gene>
<feature type="domain" description="Putative Se/S carrier protein-like" evidence="1">
    <location>
        <begin position="7"/>
        <end position="65"/>
    </location>
</feature>
<dbReference type="AlphaFoldDB" id="R2QV24"/>
<evidence type="ECO:0000259" key="1">
    <source>
        <dbReference type="Pfam" id="PF11823"/>
    </source>
</evidence>
<evidence type="ECO:0000313" key="4">
    <source>
        <dbReference type="Proteomes" id="UP000013783"/>
    </source>
</evidence>
<dbReference type="Proteomes" id="UP000014148">
    <property type="component" value="Unassembled WGS sequence"/>
</dbReference>
<evidence type="ECO:0000313" key="5">
    <source>
        <dbReference type="Proteomes" id="UP000014148"/>
    </source>
</evidence>
<name>R2QV24_9ENTE</name>
<keyword evidence="5" id="KW-1185">Reference proteome</keyword>
<dbReference type="EMBL" id="AJAK01000020">
    <property type="protein sequence ID" value="EOH75335.1"/>
    <property type="molecule type" value="Genomic_DNA"/>
</dbReference>
<dbReference type="STRING" id="71451.RV07_GL001494"/>
<evidence type="ECO:0000313" key="2">
    <source>
        <dbReference type="EMBL" id="EOH75335.1"/>
    </source>
</evidence>
<dbReference type="Pfam" id="PF11823">
    <property type="entry name" value="Se_S_carrier"/>
    <property type="match status" value="1"/>
</dbReference>
<comment type="caution">
    <text evidence="2">The sequence shown here is derived from an EMBL/GenBank/DDBJ whole genome shotgun (WGS) entry which is preliminary data.</text>
</comment>
<dbReference type="GeneID" id="79784695"/>
<sequence length="77" mass="8757">MVKEWLIVTFETEYDALHFSNLCKQAKLEGRLMPIPRKLSAGCGISWRAEPELESAIQVLIQQHSTDLSCEVVKINL</sequence>
<reference evidence="3 5" key="2">
    <citation type="submission" date="2013-03" db="EMBL/GenBank/DDBJ databases">
        <title>The Genome Sequence of Enterococcus malodoratus ATCC_43197 (PacBio/Illumina hybrid assembly).</title>
        <authorList>
            <consortium name="The Broad Institute Genomics Platform"/>
            <consortium name="The Broad Institute Genome Sequencing Center for Infectious Disease"/>
            <person name="Earl A."/>
            <person name="Russ C."/>
            <person name="Gilmore M."/>
            <person name="Surin D."/>
            <person name="Walker B."/>
            <person name="Young S."/>
            <person name="Zeng Q."/>
            <person name="Gargeya S."/>
            <person name="Fitzgerald M."/>
            <person name="Haas B."/>
            <person name="Abouelleil A."/>
            <person name="Allen A.W."/>
            <person name="Alvarado L."/>
            <person name="Arachchi H.M."/>
            <person name="Berlin A.M."/>
            <person name="Chapman S.B."/>
            <person name="Gainer-Dewar J."/>
            <person name="Goldberg J."/>
            <person name="Griggs A."/>
            <person name="Gujja S."/>
            <person name="Hansen M."/>
            <person name="Howarth C."/>
            <person name="Imamovic A."/>
            <person name="Ireland A."/>
            <person name="Larimer J."/>
            <person name="McCowan C."/>
            <person name="Murphy C."/>
            <person name="Pearson M."/>
            <person name="Poon T.W."/>
            <person name="Priest M."/>
            <person name="Roberts A."/>
            <person name="Saif S."/>
            <person name="Shea T."/>
            <person name="Sisk P."/>
            <person name="Sykes S."/>
            <person name="Wortman J."/>
            <person name="Nusbaum C."/>
            <person name="Birren B."/>
        </authorList>
    </citation>
    <scope>NUCLEOTIDE SEQUENCE [LARGE SCALE GENOMIC DNA]</scope>
    <source>
        <strain evidence="3 5">ATCC 43197</strain>
    </source>
</reference>
<proteinExistence type="predicted"/>
<dbReference type="Proteomes" id="UP000013783">
    <property type="component" value="Unassembled WGS sequence"/>
</dbReference>
<dbReference type="RefSeq" id="WP_010741937.1">
    <property type="nucleotide sequence ID" value="NZ_KB946251.1"/>
</dbReference>
<evidence type="ECO:0000313" key="3">
    <source>
        <dbReference type="EMBL" id="EOT66798.1"/>
    </source>
</evidence>
<protein>
    <recommendedName>
        <fullName evidence="1">Putative Se/S carrier protein-like domain-containing protein</fullName>
    </recommendedName>
</protein>
<dbReference type="EMBL" id="ASWA01000003">
    <property type="protein sequence ID" value="EOT66798.1"/>
    <property type="molecule type" value="Genomic_DNA"/>
</dbReference>
<dbReference type="PATRIC" id="fig|1158601.3.peg.3107"/>
<dbReference type="eggNOG" id="ENOG5030K3Y">
    <property type="taxonomic scope" value="Bacteria"/>
</dbReference>
<dbReference type="InterPro" id="IPR021778">
    <property type="entry name" value="Se/S_carrier-like"/>
</dbReference>
<accession>R2QV24</accession>
<reference evidence="2 4" key="1">
    <citation type="submission" date="2013-02" db="EMBL/GenBank/DDBJ databases">
        <title>The Genome Sequence of Enterococcus malodoratus ATCC_43197.</title>
        <authorList>
            <consortium name="The Broad Institute Genome Sequencing Platform"/>
            <consortium name="The Broad Institute Genome Sequencing Center for Infectious Disease"/>
            <person name="Earl A.M."/>
            <person name="Gilmore M.S."/>
            <person name="Lebreton F."/>
            <person name="Walker B."/>
            <person name="Young S.K."/>
            <person name="Zeng Q."/>
            <person name="Gargeya S."/>
            <person name="Fitzgerald M."/>
            <person name="Haas B."/>
            <person name="Abouelleil A."/>
            <person name="Alvarado L."/>
            <person name="Arachchi H.M."/>
            <person name="Berlin A.M."/>
            <person name="Chapman S.B."/>
            <person name="Dewar J."/>
            <person name="Goldberg J."/>
            <person name="Griggs A."/>
            <person name="Gujja S."/>
            <person name="Hansen M."/>
            <person name="Howarth C."/>
            <person name="Imamovic A."/>
            <person name="Larimer J."/>
            <person name="McCowan C."/>
            <person name="Murphy C."/>
            <person name="Neiman D."/>
            <person name="Pearson M."/>
            <person name="Priest M."/>
            <person name="Roberts A."/>
            <person name="Saif S."/>
            <person name="Shea T."/>
            <person name="Sisk P."/>
            <person name="Sykes S."/>
            <person name="Wortman J."/>
            <person name="Nusbaum C."/>
            <person name="Birren B."/>
        </authorList>
    </citation>
    <scope>NUCLEOTIDE SEQUENCE [LARGE SCALE GENOMIC DNA]</scope>
    <source>
        <strain evidence="2 4">ATCC 43197</strain>
    </source>
</reference>